<dbReference type="AlphaFoldDB" id="A0A7S2M4K7"/>
<dbReference type="GO" id="GO:0006516">
    <property type="term" value="P:glycoprotein catabolic process"/>
    <property type="evidence" value="ECO:0007669"/>
    <property type="project" value="TreeGrafter"/>
</dbReference>
<dbReference type="SUPFAM" id="SSF54001">
    <property type="entry name" value="Cysteine proteinases"/>
    <property type="match status" value="1"/>
</dbReference>
<dbReference type="EMBL" id="HBGW01072985">
    <property type="protein sequence ID" value="CAD9623597.1"/>
    <property type="molecule type" value="Transcribed_RNA"/>
</dbReference>
<keyword evidence="4" id="KW-0732">Signal</keyword>
<proteinExistence type="inferred from homology"/>
<gene>
    <name evidence="6" type="ORF">BRAN1462_LOCUS46534</name>
</gene>
<dbReference type="SMART" id="SM00460">
    <property type="entry name" value="TGc"/>
    <property type="match status" value="1"/>
</dbReference>
<name>A0A7S2M4K7_9DINO</name>
<evidence type="ECO:0000256" key="2">
    <source>
        <dbReference type="ARBA" id="ARBA00022723"/>
    </source>
</evidence>
<accession>A0A7S2M4K7</accession>
<keyword evidence="3" id="KW-0862">Zinc</keyword>
<dbReference type="GO" id="GO:0046872">
    <property type="term" value="F:metal ion binding"/>
    <property type="evidence" value="ECO:0007669"/>
    <property type="project" value="UniProtKB-KW"/>
</dbReference>
<feature type="domain" description="Transglutaminase-like" evidence="5">
    <location>
        <begin position="200"/>
        <end position="253"/>
    </location>
</feature>
<evidence type="ECO:0000259" key="5">
    <source>
        <dbReference type="SMART" id="SM00460"/>
    </source>
</evidence>
<dbReference type="Gene3D" id="2.20.25.10">
    <property type="match status" value="1"/>
</dbReference>
<sequence>MARCPCGARGSAFGAVALAASLPGFAIGVHVRHSGGQDGLQGTVTEAPLGTVDVQYKILEPSEMPIEVYHTNLGKQEYFENCLLRYTQVVEDYADKQLQALALEALDLEAASEDFRNASLWEGRHKERIGKLSNWFYNKYFSWLSGRTCGQCNVQMTSGGEHVVPTQDELEHGAHRVRLFKCPTCPNVSRFPRYKSLKKLLETRTGLCGEFARVFGLFLAALGYEYRLVLDWTDHVWNEVLIDSRWETVDTTCPGYNFKHILRWHMPVVYIVAFGAHEVLDVTARYATNWADVEARRGKDGNFDPKVAKQLIHEADERVRELRGETEPPQWRAQEAKDLDAMRLPGKL</sequence>
<dbReference type="Pfam" id="PF01841">
    <property type="entry name" value="Transglut_core"/>
    <property type="match status" value="1"/>
</dbReference>
<dbReference type="GO" id="GO:0005634">
    <property type="term" value="C:nucleus"/>
    <property type="evidence" value="ECO:0007669"/>
    <property type="project" value="TreeGrafter"/>
</dbReference>
<organism evidence="6">
    <name type="scientific">Zooxanthella nutricula</name>
    <dbReference type="NCBI Taxonomy" id="1333877"/>
    <lineage>
        <taxon>Eukaryota</taxon>
        <taxon>Sar</taxon>
        <taxon>Alveolata</taxon>
        <taxon>Dinophyceae</taxon>
        <taxon>Peridiniales</taxon>
        <taxon>Peridiniales incertae sedis</taxon>
        <taxon>Zooxanthella</taxon>
    </lineage>
</organism>
<dbReference type="Gene3D" id="3.10.620.30">
    <property type="match status" value="1"/>
</dbReference>
<dbReference type="InterPro" id="IPR038765">
    <property type="entry name" value="Papain-like_cys_pep_sf"/>
</dbReference>
<dbReference type="InterPro" id="IPR002931">
    <property type="entry name" value="Transglutaminase-like"/>
</dbReference>
<dbReference type="PANTHER" id="PTHR12143">
    <property type="entry name" value="PEPTIDE N-GLYCANASE PNGASE -RELATED"/>
    <property type="match status" value="1"/>
</dbReference>
<evidence type="ECO:0000313" key="6">
    <source>
        <dbReference type="EMBL" id="CAD9623597.1"/>
    </source>
</evidence>
<protein>
    <recommendedName>
        <fullName evidence="5">Transglutaminase-like domain-containing protein</fullName>
    </recommendedName>
</protein>
<reference evidence="6" key="1">
    <citation type="submission" date="2021-01" db="EMBL/GenBank/DDBJ databases">
        <authorList>
            <person name="Corre E."/>
            <person name="Pelletier E."/>
            <person name="Niang G."/>
            <person name="Scheremetjew M."/>
            <person name="Finn R."/>
            <person name="Kale V."/>
            <person name="Holt S."/>
            <person name="Cochrane G."/>
            <person name="Meng A."/>
            <person name="Brown T."/>
            <person name="Cohen L."/>
        </authorList>
    </citation>
    <scope>NUCLEOTIDE SEQUENCE</scope>
    <source>
        <strain evidence="6">RCC3387</strain>
    </source>
</reference>
<dbReference type="InterPro" id="IPR050883">
    <property type="entry name" value="PNGase"/>
</dbReference>
<feature type="signal peptide" evidence="4">
    <location>
        <begin position="1"/>
        <end position="28"/>
    </location>
</feature>
<evidence type="ECO:0000256" key="3">
    <source>
        <dbReference type="ARBA" id="ARBA00022833"/>
    </source>
</evidence>
<feature type="chain" id="PRO_5030672040" description="Transglutaminase-like domain-containing protein" evidence="4">
    <location>
        <begin position="29"/>
        <end position="348"/>
    </location>
</feature>
<dbReference type="GO" id="GO:0005829">
    <property type="term" value="C:cytosol"/>
    <property type="evidence" value="ECO:0007669"/>
    <property type="project" value="TreeGrafter"/>
</dbReference>
<evidence type="ECO:0000256" key="4">
    <source>
        <dbReference type="SAM" id="SignalP"/>
    </source>
</evidence>
<dbReference type="GO" id="GO:0000224">
    <property type="term" value="F:peptide-N4-(N-acetyl-beta-glucosaminyl)asparagine amidase activity"/>
    <property type="evidence" value="ECO:0007669"/>
    <property type="project" value="TreeGrafter"/>
</dbReference>
<comment type="similarity">
    <text evidence="1">Belongs to the transglutaminase-like superfamily. PNGase family.</text>
</comment>
<keyword evidence="2" id="KW-0479">Metal-binding</keyword>
<evidence type="ECO:0000256" key="1">
    <source>
        <dbReference type="ARBA" id="ARBA00009390"/>
    </source>
</evidence>
<dbReference type="PANTHER" id="PTHR12143:SF19">
    <property type="entry name" value="PEPTIDE-N(4)-(N-ACETYL-BETA-GLUCOSAMINYL)ASPARAGINE AMIDASE"/>
    <property type="match status" value="1"/>
</dbReference>